<dbReference type="RefSeq" id="XP_016511171.1">
    <property type="nucleotide sequence ID" value="XM_016655685.1"/>
</dbReference>
<dbReference type="KEGG" id="nta:107828399"/>
<dbReference type="STRING" id="4097.A0A1S4DCN9"/>
<dbReference type="PANTHER" id="PTHR32108">
    <property type="entry name" value="DNA-DIRECTED RNA POLYMERASE SUBUNIT ALPHA"/>
    <property type="match status" value="1"/>
</dbReference>
<sequence>MVSVFLQAQELDYYQNMMSAMGKPFVEVIKIGEMVENGLKTGRLLSQAAIRATSQAIQGGSGGITKGNKKEESAMAASGAREYHKPKPHFAERAPQHYYPHQDTAYTPQPYMVMNAQPFARPPQQANKNQAPPPRNQPTYRNHYNQPPPQNNFRPREQTRSNFTPIGEPYSTLFPKLRKENLLQPVPQNRQNPDSPAYQRGVYCAYHSGAEGHNIDNCWTLKKAVQDLINQGRVVFTNEDTPNVTNNPLPAHNNRPIIGMICEDREFDPALKAIVAIADTERQAAPRQEKKGKEDETIKNKVEAKKETAEADPGTTKMIAPRKRGVLYLPRGRPEMPLVLSALKKFKIKGSNPMSAPKEAFVARGTIKLPWLDEPVFIGRVPQKPMTDPTVVPWNYNRSVVTYKGKEITGESPINAPVRKYSDIREVSDAARKRFPLKVPVTIEEAEAFFRELSMPDCEVVDQLRENPEQVSMLSLLTKSAEHQKVLMKTLNEAYVPAGTSVEQLERMAERFFGVNQISFSKADLPPEGAAHNKALHLIVKCEGYYVKRVMVDGGSGVDICPLSTLQKMEIQTSKIRPNNVCVRAFDGIKRETLGEIDLTLGIGPVEFEVTFQVLDMDTSYNFLLGRPWFHAAGAVPSTLHQMVKFEHEDQEIVVHGEDEHAIYKDPSIPCLAAREGSEHIVYQAFDIVMADQYEEGSPCPQPFLFNASIMVAKEMLRHGFQLGRGLGKSLQGIPVPITLPTTEKFFGLGFHPPPQDETFVRPKYDEEEEDEAFTEEEIEDLCGAMRQMLYDVHMVQSGEGTSTAEVQYVGPNAKLQNWKATPFPTRRELR</sequence>
<dbReference type="OMA" id="CEYHAGA"/>
<feature type="compositionally biased region" description="Basic and acidic residues" evidence="1">
    <location>
        <begin position="282"/>
        <end position="309"/>
    </location>
</feature>
<accession>A0A1S4DCN9</accession>
<feature type="region of interest" description="Disordered" evidence="1">
    <location>
        <begin position="121"/>
        <end position="162"/>
    </location>
</feature>
<dbReference type="CDD" id="cd00303">
    <property type="entry name" value="retropepsin_like"/>
    <property type="match status" value="1"/>
</dbReference>
<gene>
    <name evidence="3" type="primary">LOC107828399</name>
</gene>
<reference evidence="3" key="1">
    <citation type="submission" date="2025-08" db="UniProtKB">
        <authorList>
            <consortium name="RefSeq"/>
        </authorList>
    </citation>
    <scope>IDENTIFICATION</scope>
</reference>
<dbReference type="AlphaFoldDB" id="A0A1S4DCN9"/>
<dbReference type="PANTHER" id="PTHR32108:SF9">
    <property type="entry name" value="REVERSE TRANSCRIPTASE RNASE H-LIKE DOMAIN-CONTAINING PROTEIN"/>
    <property type="match status" value="1"/>
</dbReference>
<dbReference type="Gene3D" id="2.40.70.10">
    <property type="entry name" value="Acid Proteases"/>
    <property type="match status" value="1"/>
</dbReference>
<dbReference type="InterPro" id="IPR000467">
    <property type="entry name" value="G_patch_dom"/>
</dbReference>
<name>A0A1S4DCN9_TOBAC</name>
<dbReference type="InterPro" id="IPR021109">
    <property type="entry name" value="Peptidase_aspartic_dom_sf"/>
</dbReference>
<evidence type="ECO:0000256" key="1">
    <source>
        <dbReference type="SAM" id="MobiDB-lite"/>
    </source>
</evidence>
<feature type="region of interest" description="Disordered" evidence="1">
    <location>
        <begin position="282"/>
        <end position="314"/>
    </location>
</feature>
<protein>
    <recommendedName>
        <fullName evidence="2">G-patch domain-containing protein</fullName>
    </recommendedName>
</protein>
<evidence type="ECO:0000313" key="3">
    <source>
        <dbReference type="RefSeq" id="XP_016511171.1"/>
    </source>
</evidence>
<evidence type="ECO:0000259" key="2">
    <source>
        <dbReference type="PROSITE" id="PS50174"/>
    </source>
</evidence>
<feature type="domain" description="G-patch" evidence="2">
    <location>
        <begin position="708"/>
        <end position="754"/>
    </location>
</feature>
<organism evidence="3">
    <name type="scientific">Nicotiana tabacum</name>
    <name type="common">Common tobacco</name>
    <dbReference type="NCBI Taxonomy" id="4097"/>
    <lineage>
        <taxon>Eukaryota</taxon>
        <taxon>Viridiplantae</taxon>
        <taxon>Streptophyta</taxon>
        <taxon>Embryophyta</taxon>
        <taxon>Tracheophyta</taxon>
        <taxon>Spermatophyta</taxon>
        <taxon>Magnoliopsida</taxon>
        <taxon>eudicotyledons</taxon>
        <taxon>Gunneridae</taxon>
        <taxon>Pentapetalae</taxon>
        <taxon>asterids</taxon>
        <taxon>lamiids</taxon>
        <taxon>Solanales</taxon>
        <taxon>Solanaceae</taxon>
        <taxon>Nicotianoideae</taxon>
        <taxon>Nicotianeae</taxon>
        <taxon>Nicotiana</taxon>
    </lineage>
</organism>
<dbReference type="PaxDb" id="4097-A0A1S4DCN9"/>
<proteinExistence type="predicted"/>
<dbReference type="PROSITE" id="PS50174">
    <property type="entry name" value="G_PATCH"/>
    <property type="match status" value="1"/>
</dbReference>
<dbReference type="OrthoDB" id="1743010at2759"/>
<dbReference type="GO" id="GO:0003676">
    <property type="term" value="F:nucleic acid binding"/>
    <property type="evidence" value="ECO:0007669"/>
    <property type="project" value="InterPro"/>
</dbReference>